<dbReference type="GO" id="GO:0031640">
    <property type="term" value="P:killing of cells of another organism"/>
    <property type="evidence" value="ECO:0007669"/>
    <property type="project" value="UniProtKB-KW"/>
</dbReference>
<dbReference type="InterPro" id="IPR023347">
    <property type="entry name" value="Lysozyme_dom_sf"/>
</dbReference>
<dbReference type="PANTHER" id="PTHR37406">
    <property type="entry name" value="T4-TYPE LYSOZYME 1-RELATED"/>
    <property type="match status" value="1"/>
</dbReference>
<evidence type="ECO:0000256" key="1">
    <source>
        <dbReference type="ARBA" id="ARBA00022529"/>
    </source>
</evidence>
<dbReference type="EMBL" id="CAIIXF020000002">
    <property type="protein sequence ID" value="CAH1777422.1"/>
    <property type="molecule type" value="Genomic_DNA"/>
</dbReference>
<reference evidence="3" key="1">
    <citation type="submission" date="2022-03" db="EMBL/GenBank/DDBJ databases">
        <authorList>
            <person name="Martin C."/>
        </authorList>
    </citation>
    <scope>NUCLEOTIDE SEQUENCE</scope>
</reference>
<sequence>MVLRVILAYAMIAPMQASSLKFVPRVLRDQTFCDPRELIKQHEPNMMCMFLDSSGVMRIGRGFNLQSTGAELAFDSVGGLYQHTIKGQSTKLGDKCDCSSVACINQTQADELFVISLIQSIDISKTVFSNFELMCCDVQNAVVDITFSMGEDLLEQYVDFNSYVTGSNWDAASDYMSLSKFCFDESTSKRCQDDVGLLKNGCPCNQQEQKCSGHNACCDGEAATCCEAEISFHGVKTKNITEAWCCGLKDAICCPVPNKNSCCSKGFPHCCHDNGGVYTCCSDKWPVCCPRGLNFCCNSEYPICKPGGCHKTSGERMPSFLQGNGMMRSGAAWP</sequence>
<name>A0A8J1TIB0_OWEFU</name>
<dbReference type="InterPro" id="IPR052619">
    <property type="entry name" value="Phage_lysozyme-like"/>
</dbReference>
<dbReference type="PANTHER" id="PTHR37406:SF1">
    <property type="entry name" value="T4-TYPE LYSOZYME 1-RELATED"/>
    <property type="match status" value="1"/>
</dbReference>
<dbReference type="InterPro" id="IPR023346">
    <property type="entry name" value="Lysozyme-like_dom_sf"/>
</dbReference>
<dbReference type="OrthoDB" id="5945565at2759"/>
<accession>A0A8J1TIB0</accession>
<dbReference type="Proteomes" id="UP000749559">
    <property type="component" value="Unassembled WGS sequence"/>
</dbReference>
<dbReference type="GO" id="GO:0042742">
    <property type="term" value="P:defense response to bacterium"/>
    <property type="evidence" value="ECO:0007669"/>
    <property type="project" value="UniProtKB-KW"/>
</dbReference>
<protein>
    <submittedName>
        <fullName evidence="3">Uncharacterized protein</fullName>
    </submittedName>
</protein>
<keyword evidence="1" id="KW-0929">Antimicrobial</keyword>
<keyword evidence="2" id="KW-0081">Bacteriolytic enzyme</keyword>
<evidence type="ECO:0000256" key="2">
    <source>
        <dbReference type="ARBA" id="ARBA00022638"/>
    </source>
</evidence>
<dbReference type="SUPFAM" id="SSF53955">
    <property type="entry name" value="Lysozyme-like"/>
    <property type="match status" value="1"/>
</dbReference>
<gene>
    <name evidence="3" type="ORF">OFUS_LOCUS4468</name>
</gene>
<evidence type="ECO:0000313" key="3">
    <source>
        <dbReference type="EMBL" id="CAH1777422.1"/>
    </source>
</evidence>
<organism evidence="3 4">
    <name type="scientific">Owenia fusiformis</name>
    <name type="common">Polychaete worm</name>
    <dbReference type="NCBI Taxonomy" id="6347"/>
    <lineage>
        <taxon>Eukaryota</taxon>
        <taxon>Metazoa</taxon>
        <taxon>Spiralia</taxon>
        <taxon>Lophotrochozoa</taxon>
        <taxon>Annelida</taxon>
        <taxon>Polychaeta</taxon>
        <taxon>Sedentaria</taxon>
        <taxon>Canalipalpata</taxon>
        <taxon>Sabellida</taxon>
        <taxon>Oweniida</taxon>
        <taxon>Oweniidae</taxon>
        <taxon>Owenia</taxon>
    </lineage>
</organism>
<evidence type="ECO:0000313" key="4">
    <source>
        <dbReference type="Proteomes" id="UP000749559"/>
    </source>
</evidence>
<proteinExistence type="predicted"/>
<dbReference type="AlphaFoldDB" id="A0A8J1TIB0"/>
<dbReference type="Gene3D" id="1.10.530.40">
    <property type="match status" value="1"/>
</dbReference>
<keyword evidence="4" id="KW-1185">Reference proteome</keyword>
<dbReference type="GO" id="GO:0003796">
    <property type="term" value="F:lysozyme activity"/>
    <property type="evidence" value="ECO:0007669"/>
    <property type="project" value="InterPro"/>
</dbReference>
<comment type="caution">
    <text evidence="3">The sequence shown here is derived from an EMBL/GenBank/DDBJ whole genome shotgun (WGS) entry which is preliminary data.</text>
</comment>